<dbReference type="SUPFAM" id="SSF52743">
    <property type="entry name" value="Subtilisin-like"/>
    <property type="match status" value="1"/>
</dbReference>
<dbReference type="GO" id="GO:0004252">
    <property type="term" value="F:serine-type endopeptidase activity"/>
    <property type="evidence" value="ECO:0007669"/>
    <property type="project" value="InterPro"/>
</dbReference>
<dbReference type="AlphaFoldDB" id="A0A1T5P9J1"/>
<dbReference type="EMBL" id="FUZZ01000005">
    <property type="protein sequence ID" value="SKD09420.1"/>
    <property type="molecule type" value="Genomic_DNA"/>
</dbReference>
<dbReference type="Pfam" id="PF00082">
    <property type="entry name" value="Peptidase_S8"/>
    <property type="match status" value="1"/>
</dbReference>
<accession>A0A1T5P9J1</accession>
<gene>
    <name evidence="2" type="ORF">SAMN05660461_5308</name>
</gene>
<evidence type="ECO:0000313" key="3">
    <source>
        <dbReference type="Proteomes" id="UP000190166"/>
    </source>
</evidence>
<dbReference type="InterPro" id="IPR000209">
    <property type="entry name" value="Peptidase_S8/S53_dom"/>
</dbReference>
<organism evidence="2 3">
    <name type="scientific">Chitinophaga ginsengisegetis</name>
    <dbReference type="NCBI Taxonomy" id="393003"/>
    <lineage>
        <taxon>Bacteria</taxon>
        <taxon>Pseudomonadati</taxon>
        <taxon>Bacteroidota</taxon>
        <taxon>Chitinophagia</taxon>
        <taxon>Chitinophagales</taxon>
        <taxon>Chitinophagaceae</taxon>
        <taxon>Chitinophaga</taxon>
    </lineage>
</organism>
<dbReference type="RefSeq" id="WP_079472585.1">
    <property type="nucleotide sequence ID" value="NZ_FUZZ01000005.1"/>
</dbReference>
<proteinExistence type="predicted"/>
<dbReference type="Gene3D" id="3.40.50.200">
    <property type="entry name" value="Peptidase S8/S53 domain"/>
    <property type="match status" value="1"/>
</dbReference>
<feature type="domain" description="Peptidase S8/S53" evidence="1">
    <location>
        <begin position="279"/>
        <end position="618"/>
    </location>
</feature>
<reference evidence="2 3" key="1">
    <citation type="submission" date="2017-02" db="EMBL/GenBank/DDBJ databases">
        <authorList>
            <person name="Peterson S.W."/>
        </authorList>
    </citation>
    <scope>NUCLEOTIDE SEQUENCE [LARGE SCALE GENOMIC DNA]</scope>
    <source>
        <strain evidence="2 3">DSM 18108</strain>
    </source>
</reference>
<keyword evidence="3" id="KW-1185">Reference proteome</keyword>
<sequence>MPQFLSDHLIINDRTTTYPYTSNQTGRSPLVPRAGIDRTLHGADITLQFNQAVATFDAGQDREFVYLVFKSPPEFLLDLEKLNDAAGNFRLKSFKKIPVQVQGPGTEPQYYYEATVYLNRRAIVIFLRKLDEYMTRDTHSGNPRHQSLIANIEEIRSATLQSFWQEPEEPFPAQGNEVWWEVWLSREPGEPSTGPRAPFHAAFHPGRVQVGARWLAFPEQYVVLMKATVQHLAMALLYTDRLCELRKPRELAEFFTYMRHTDQAPWIDDLVQRVTFNPDGVAVCLLDTGVSIANPLLAAVVEPRNLDKLEPGWTLEDTGRQGGHGTPMAGLAIYGDLTELMAGVQPVEITHQLESIKLISPLHPHAPENYGAVTQQAVAAAEIINPDLKRMVCMAITREDLVHKGRPSSWSSAIDQLVFGDIEQPNDKTLFFISAGNIDQSDQLGYPIINKDKSIHDPGQAFNAITVGAYTLKDIYDNRRFPGAELLAPRGGLSPCSSTSFCWDSEWSRKPDIVMEGGNHIVFQDNLASPDSLQVLSTAKGGPGSSWLDLFGDTSGATALAARFGALLYRHYPARWPETIRGLIIHSADWTPAMLGNRHISELDTNEKKYLIQRVGYGVPNLTRAQYSANNSLSLIAERSIKPYKLVRTTTATDEFHLFDLPWPTEQLRAMHDMAVRLKVTLSYFIEPNPNTARNYQLAASYQSHGLRFKMIDRNEGEQAFRARVSRTMREEDYMAEGAENWLLGDRIRNKGSVHKDIWEGTAADLAGKNKIAVYPVGGWWRSRKQLQRYEHQVRYSLIVTIETPNNDIGVDIYTPIANMLDIDI</sequence>
<name>A0A1T5P9J1_9BACT</name>
<dbReference type="InterPro" id="IPR034074">
    <property type="entry name" value="Y4bN_pept_dom"/>
</dbReference>
<dbReference type="GO" id="GO:0006508">
    <property type="term" value="P:proteolysis"/>
    <property type="evidence" value="ECO:0007669"/>
    <property type="project" value="InterPro"/>
</dbReference>
<evidence type="ECO:0000259" key="1">
    <source>
        <dbReference type="Pfam" id="PF00082"/>
    </source>
</evidence>
<dbReference type="InterPro" id="IPR036852">
    <property type="entry name" value="Peptidase_S8/S53_dom_sf"/>
</dbReference>
<protein>
    <submittedName>
        <fullName evidence="2">Subtilase family protein</fullName>
    </submittedName>
</protein>
<evidence type="ECO:0000313" key="2">
    <source>
        <dbReference type="EMBL" id="SKD09420.1"/>
    </source>
</evidence>
<dbReference type="CDD" id="cd04847">
    <property type="entry name" value="Peptidases_S8_Subtilisin_like_2"/>
    <property type="match status" value="1"/>
</dbReference>
<dbReference type="STRING" id="393003.SAMN05660461_5308"/>
<dbReference type="Proteomes" id="UP000190166">
    <property type="component" value="Unassembled WGS sequence"/>
</dbReference>